<name>A0A0K0G1S5_STRVS</name>
<organism evidence="1 2">
    <name type="scientific">Strongyloides venezuelensis</name>
    <name type="common">Threadworm</name>
    <dbReference type="NCBI Taxonomy" id="75913"/>
    <lineage>
        <taxon>Eukaryota</taxon>
        <taxon>Metazoa</taxon>
        <taxon>Ecdysozoa</taxon>
        <taxon>Nematoda</taxon>
        <taxon>Chromadorea</taxon>
        <taxon>Rhabditida</taxon>
        <taxon>Tylenchina</taxon>
        <taxon>Panagrolaimomorpha</taxon>
        <taxon>Strongyloidoidea</taxon>
        <taxon>Strongyloididae</taxon>
        <taxon>Strongyloides</taxon>
    </lineage>
</organism>
<evidence type="ECO:0000313" key="2">
    <source>
        <dbReference type="WBParaSite" id="SVE_1866700.1"/>
    </source>
</evidence>
<dbReference type="Proteomes" id="UP000035680">
    <property type="component" value="Unassembled WGS sequence"/>
</dbReference>
<accession>A0A0K0G1S5</accession>
<reference evidence="2" key="2">
    <citation type="submission" date="2015-08" db="UniProtKB">
        <authorList>
            <consortium name="WormBaseParasite"/>
        </authorList>
    </citation>
    <scope>IDENTIFICATION</scope>
</reference>
<evidence type="ECO:0000313" key="1">
    <source>
        <dbReference type="Proteomes" id="UP000035680"/>
    </source>
</evidence>
<protein>
    <submittedName>
        <fullName evidence="2">Conserved oligomeric Golgi complex subunit 2 (inferred by orthology to a C. elegans protein)</fullName>
    </submittedName>
</protein>
<sequence>MSRRQVERFFMSLAELANTFKAYYDKVMNFIISKFAKLATECLKQKFRDVYSKDIESIMSCLQIIGQENVLMEIISYDIISSRLNRCFHGKNSLFEKNTFLEGSNEQIGSLGYHFIDSCLLKGLQETIKNNFASNILINTTTLFQKCFFELLQFVKTYPRRKENKSLLVSCLDQFNMHIYFKLITSGYLKKVNTEPGKATNRQLEDIEVSIPNLKYELDYNSFFSLEINMN</sequence>
<dbReference type="AlphaFoldDB" id="A0A0K0G1S5"/>
<reference evidence="1" key="1">
    <citation type="submission" date="2014-07" db="EMBL/GenBank/DDBJ databases">
        <authorList>
            <person name="Martin A.A"/>
            <person name="De Silva N."/>
        </authorList>
    </citation>
    <scope>NUCLEOTIDE SEQUENCE</scope>
</reference>
<keyword evidence="1" id="KW-1185">Reference proteome</keyword>
<dbReference type="STRING" id="75913.A0A0K0G1S5"/>
<dbReference type="WBParaSite" id="SVE_1866700.1">
    <property type="protein sequence ID" value="SVE_1866700.1"/>
    <property type="gene ID" value="SVE_1866700"/>
</dbReference>
<proteinExistence type="predicted"/>